<sequence length="625" mass="71332">MPKAKKITIEKVIKDYKRAGRFSSKWKKEAKEDLKFCLGEQWEKKIKDGIEAQGRPALTLNIIQPNIRLVTGYQRESRSSIKAYPEGKEDDVTSEVVTKLLKNVIKKSKAENVLSEAFETAVMARGKAFIEPYLDYTYDLLNGTLQFNILDGWQVRIDPNSVKYDLSDARYIIKEKKLTEDELLELFPEKEKEIEEGIDMPIPEDDGTIDEDRLLEDNEDYPGVSGMDNDLPIDEEEKTYKYIEYYYKKYISQYLAIDVNQNIAQFFKTKEEAKEHLIGLEGGELGEGQRVIEKRIPEIWVICSVGQTILEEKLSDSYPKWRGYPLIPLFGWYSSVGKRVLKREDLAYQGIASGLKDPQMEKNKRRSQSLAIINSITNRGWLTEENTWVDKEKVRKFGSTPGVTLEYKSGKPTPRELEPGNIPNAHIYFEEKSEEDIKLISGINPDMLAVQDKTTSGRAIALRQQQGLRILKPLFDNLVWTQEILGKYIVSQLSELYTIDKALKVLGGEFVDKHFRRNETDTPDILIGMAGGFVKEILDDPDLCNYDINIGEGLESPTERYAQFSSLMELAERGILIPPQILIEYADIPEGAKKEIMAFAQSAQNAAQPEPAAGKQPAERNRGRR</sequence>
<dbReference type="InterPro" id="IPR032427">
    <property type="entry name" value="P22_portal"/>
</dbReference>
<dbReference type="AlphaFoldDB" id="A0A6H1ZBI3"/>
<dbReference type="EMBL" id="MT144596">
    <property type="protein sequence ID" value="QJH94139.1"/>
    <property type="molecule type" value="Genomic_DNA"/>
</dbReference>
<organism evidence="2">
    <name type="scientific">viral metagenome</name>
    <dbReference type="NCBI Taxonomy" id="1070528"/>
    <lineage>
        <taxon>unclassified sequences</taxon>
        <taxon>metagenomes</taxon>
        <taxon>organismal metagenomes</taxon>
    </lineage>
</organism>
<accession>A0A6H1ZBI3</accession>
<name>A0A6H1ZBI3_9ZZZZ</name>
<feature type="region of interest" description="Disordered" evidence="1">
    <location>
        <begin position="601"/>
        <end position="625"/>
    </location>
</feature>
<dbReference type="Pfam" id="PF16510">
    <property type="entry name" value="P22_portal"/>
    <property type="match status" value="1"/>
</dbReference>
<protein>
    <submittedName>
        <fullName evidence="2">Putative portal protein</fullName>
    </submittedName>
</protein>
<gene>
    <name evidence="2" type="ORF">TM448A00151_0018</name>
    <name evidence="3" type="ORF">TM448B00189_0032</name>
</gene>
<evidence type="ECO:0000313" key="3">
    <source>
        <dbReference type="EMBL" id="QJH94139.1"/>
    </source>
</evidence>
<evidence type="ECO:0000256" key="1">
    <source>
        <dbReference type="SAM" id="MobiDB-lite"/>
    </source>
</evidence>
<evidence type="ECO:0000313" key="2">
    <source>
        <dbReference type="EMBL" id="QJA44819.1"/>
    </source>
</evidence>
<dbReference type="EMBL" id="MT143981">
    <property type="protein sequence ID" value="QJA44819.1"/>
    <property type="molecule type" value="Genomic_DNA"/>
</dbReference>
<proteinExistence type="predicted"/>
<reference evidence="2" key="1">
    <citation type="submission" date="2020-03" db="EMBL/GenBank/DDBJ databases">
        <title>The deep terrestrial virosphere.</title>
        <authorList>
            <person name="Holmfeldt K."/>
            <person name="Nilsson E."/>
            <person name="Simone D."/>
            <person name="Lopez-Fernandez M."/>
            <person name="Wu X."/>
            <person name="de Brujin I."/>
            <person name="Lundin D."/>
            <person name="Andersson A."/>
            <person name="Bertilsson S."/>
            <person name="Dopson M."/>
        </authorList>
    </citation>
    <scope>NUCLEOTIDE SEQUENCE</scope>
    <source>
        <strain evidence="2">TM448A00151</strain>
        <strain evidence="3">TM448B00189</strain>
    </source>
</reference>